<proteinExistence type="predicted"/>
<evidence type="ECO:0000313" key="5">
    <source>
        <dbReference type="EMBL" id="PCD21869.1"/>
    </source>
</evidence>
<keyword evidence="2" id="KW-1133">Transmembrane helix</keyword>
<reference evidence="5 6" key="2">
    <citation type="journal article" date="2017" name="Sci. Rep.">
        <title>A mobile pathogenicity chromosome in Fusarium oxysporum for infection of multiple cucurbit species.</title>
        <authorList>
            <person name="van Dam P."/>
            <person name="Fokkens L."/>
            <person name="Ayukawa Y."/>
            <person name="van der Gragt M."/>
            <person name="Ter Horst A."/>
            <person name="Brankovics B."/>
            <person name="Houterman P.M."/>
            <person name="Arie T."/>
            <person name="Rep M."/>
        </authorList>
    </citation>
    <scope>NUCLEOTIDE SEQUENCE [LARGE SCALE GENOMIC DNA]</scope>
    <source>
        <strain evidence="5 6">Forc016</strain>
    </source>
</reference>
<evidence type="ECO:0000259" key="4">
    <source>
        <dbReference type="Pfam" id="PF12621"/>
    </source>
</evidence>
<protein>
    <recommendedName>
        <fullName evidence="7">10TM putative phosphate transporter extracellular tail domain-containing protein</fullName>
    </recommendedName>
</protein>
<dbReference type="AlphaFoldDB" id="A0A2H3G9S4"/>
<dbReference type="GO" id="GO:0016020">
    <property type="term" value="C:membrane"/>
    <property type="evidence" value="ECO:0007669"/>
    <property type="project" value="InterPro"/>
</dbReference>
<feature type="transmembrane region" description="Helical" evidence="2">
    <location>
        <begin position="34"/>
        <end position="56"/>
    </location>
</feature>
<evidence type="ECO:0008006" key="7">
    <source>
        <dbReference type="Google" id="ProtNLM"/>
    </source>
</evidence>
<accession>A0A2H3G9S4</accession>
<gene>
    <name evidence="5" type="ORF">AU210_015672</name>
</gene>
<dbReference type="Pfam" id="PF12621">
    <property type="entry name" value="PHM7_ext"/>
    <property type="match status" value="1"/>
</dbReference>
<dbReference type="InterPro" id="IPR003864">
    <property type="entry name" value="CSC1/OSCA1-like_7TM"/>
</dbReference>
<dbReference type="InterPro" id="IPR022257">
    <property type="entry name" value="PHM7_ext"/>
</dbReference>
<keyword evidence="2" id="KW-0812">Transmembrane</keyword>
<keyword evidence="2" id="KW-0472">Membrane</keyword>
<evidence type="ECO:0000256" key="1">
    <source>
        <dbReference type="SAM" id="MobiDB-lite"/>
    </source>
</evidence>
<evidence type="ECO:0000313" key="6">
    <source>
        <dbReference type="Proteomes" id="UP000219602"/>
    </source>
</evidence>
<dbReference type="Pfam" id="PF02714">
    <property type="entry name" value="RSN1_7TM"/>
    <property type="match status" value="1"/>
</dbReference>
<feature type="domain" description="CSC1/OSCA1-like 7TM region" evidence="3">
    <location>
        <begin position="1"/>
        <end position="51"/>
    </location>
</feature>
<dbReference type="EMBL" id="MABQ02000012">
    <property type="protein sequence ID" value="PCD21869.1"/>
    <property type="molecule type" value="Genomic_DNA"/>
</dbReference>
<sequence length="240" mass="26980">MFTLSFKFANRTPRSMYYKWTALSTLSWGSLMPIYTNMAVISIVYSVLCPFSATLVDYRHGAVLSRLPLQCTVCCRGRDRHPWSDLPSGPETALIGIPLSLQFQENQVDRSQQQNEEDGHAQNGVGPNCTGASKSNLTSRAVLRATRKGRKKANSVFKWLKLWIYADYATVDQLVPSVTSQAPFLWVPADGDVGISKQEIFDTGKVIPISNKGCKLDDSNHIQWDTEELRPPDWCDKINY</sequence>
<comment type="caution">
    <text evidence="5">The sequence shown here is derived from an EMBL/GenBank/DDBJ whole genome shotgun (WGS) entry which is preliminary data.</text>
</comment>
<dbReference type="Proteomes" id="UP000219602">
    <property type="component" value="Chromosome RC"/>
</dbReference>
<reference evidence="5 6" key="1">
    <citation type="journal article" date="2016" name="Environ. Microbiol.">
        <title>Effector profiles distinguish formae speciales of Fusarium oxysporum.</title>
        <authorList>
            <person name="van Dam P."/>
            <person name="Fokkens L."/>
            <person name="Schmidt S.M."/>
            <person name="Linmans J.H."/>
            <person name="Kistler H.C."/>
            <person name="Ma L.J."/>
            <person name="Rep M."/>
        </authorList>
    </citation>
    <scope>NUCLEOTIDE SEQUENCE [LARGE SCALE GENOMIC DNA]</scope>
    <source>
        <strain evidence="5 6">Forc016</strain>
    </source>
</reference>
<feature type="region of interest" description="Disordered" evidence="1">
    <location>
        <begin position="108"/>
        <end position="133"/>
    </location>
</feature>
<organism evidence="5 6">
    <name type="scientific">Fusarium oxysporum f. sp. radicis-cucumerinum</name>
    <dbReference type="NCBI Taxonomy" id="327505"/>
    <lineage>
        <taxon>Eukaryota</taxon>
        <taxon>Fungi</taxon>
        <taxon>Dikarya</taxon>
        <taxon>Ascomycota</taxon>
        <taxon>Pezizomycotina</taxon>
        <taxon>Sordariomycetes</taxon>
        <taxon>Hypocreomycetidae</taxon>
        <taxon>Hypocreales</taxon>
        <taxon>Nectriaceae</taxon>
        <taxon>Fusarium</taxon>
        <taxon>Fusarium oxysporum species complex</taxon>
    </lineage>
</organism>
<name>A0A2H3G9S4_FUSOX</name>
<evidence type="ECO:0000256" key="2">
    <source>
        <dbReference type="SAM" id="Phobius"/>
    </source>
</evidence>
<evidence type="ECO:0000259" key="3">
    <source>
        <dbReference type="Pfam" id="PF02714"/>
    </source>
</evidence>
<feature type="domain" description="10TM putative phosphate transporter extracellular tail" evidence="4">
    <location>
        <begin position="176"/>
        <end position="232"/>
    </location>
</feature>